<comment type="caution">
    <text evidence="1">The sequence shown here is derived from an EMBL/GenBank/DDBJ whole genome shotgun (WGS) entry which is preliminary data.</text>
</comment>
<dbReference type="AlphaFoldDB" id="A0A8J8NMI5"/>
<organism evidence="1 2">
    <name type="scientific">Halteria grandinella</name>
    <dbReference type="NCBI Taxonomy" id="5974"/>
    <lineage>
        <taxon>Eukaryota</taxon>
        <taxon>Sar</taxon>
        <taxon>Alveolata</taxon>
        <taxon>Ciliophora</taxon>
        <taxon>Intramacronucleata</taxon>
        <taxon>Spirotrichea</taxon>
        <taxon>Stichotrichia</taxon>
        <taxon>Sporadotrichida</taxon>
        <taxon>Halteriidae</taxon>
        <taxon>Halteria</taxon>
    </lineage>
</organism>
<sequence length="419" mass="48924">MWIERFREIQKSLMELTKRSNPAALSPGIASSRYQRNLNLLQNFSFSDESTVNVIKNPEDNQIPVYQQKFYKERNYPMNTQIYKTMDPTTNYEIRLPSVERACLIENKSESKDDFFSVASINRKGSQGPSPFALYPQHEMRKLQNIKQHEEALISNAKYLNDKIHTGIKVDYELKRRNNLGGIIDLRELSNSPRNMDSKNSIDNVYQSKENPTQLRQKDIKFPIYYDKLDRKFLKPFLDEAARLNPRNNKDDCASPVTHMNRLAMSQLPSPMKDYYLPSLRKAGTTSIVEDPFSWNQTRRTEENFTEKAVKQYEIINLVSPKDQAIPAGIFDPRKPKRSVVVEDQKEHEKVIVDELVKKMEGKKDRSIRNGTQRVRTLNHVIVEARKDLMLPKITGKIGEYKTHRFNEVLNGTHHIKQY</sequence>
<evidence type="ECO:0000313" key="1">
    <source>
        <dbReference type="EMBL" id="TNV77982.1"/>
    </source>
</evidence>
<accession>A0A8J8NMI5</accession>
<gene>
    <name evidence="1" type="ORF">FGO68_gene1555</name>
</gene>
<evidence type="ECO:0000313" key="2">
    <source>
        <dbReference type="Proteomes" id="UP000785679"/>
    </source>
</evidence>
<keyword evidence="2" id="KW-1185">Reference proteome</keyword>
<reference evidence="1" key="1">
    <citation type="submission" date="2019-06" db="EMBL/GenBank/DDBJ databases">
        <authorList>
            <person name="Zheng W."/>
        </authorList>
    </citation>
    <scope>NUCLEOTIDE SEQUENCE</scope>
    <source>
        <strain evidence="1">QDHG01</strain>
    </source>
</reference>
<dbReference type="EMBL" id="RRYP01011062">
    <property type="protein sequence ID" value="TNV77982.1"/>
    <property type="molecule type" value="Genomic_DNA"/>
</dbReference>
<dbReference type="Proteomes" id="UP000785679">
    <property type="component" value="Unassembled WGS sequence"/>
</dbReference>
<proteinExistence type="predicted"/>
<name>A0A8J8NMI5_HALGN</name>
<protein>
    <submittedName>
        <fullName evidence="1">Uncharacterized protein</fullName>
    </submittedName>
</protein>